<dbReference type="PROSITE" id="PS00893">
    <property type="entry name" value="NUDIX_BOX"/>
    <property type="match status" value="1"/>
</dbReference>
<dbReference type="GO" id="GO:0006281">
    <property type="term" value="P:DNA repair"/>
    <property type="evidence" value="ECO:0007669"/>
    <property type="project" value="UniProtKB-KW"/>
</dbReference>
<dbReference type="CDD" id="cd03425">
    <property type="entry name" value="NUDIX_MutT_NudA_like"/>
    <property type="match status" value="1"/>
</dbReference>
<dbReference type="NCBIfam" id="NF006530">
    <property type="entry name" value="PRK08999.1"/>
    <property type="match status" value="1"/>
</dbReference>
<accession>H8GI75</accession>
<feature type="domain" description="Nudix hydrolase" evidence="19">
    <location>
        <begin position="9"/>
        <end position="137"/>
    </location>
</feature>
<dbReference type="PRINTS" id="PR00502">
    <property type="entry name" value="NUDIXFAMILY"/>
</dbReference>
<dbReference type="Pfam" id="PF02581">
    <property type="entry name" value="TMP-TENI"/>
    <property type="match status" value="1"/>
</dbReference>
<dbReference type="InterPro" id="IPR020084">
    <property type="entry name" value="NUDIX_hydrolase_CS"/>
</dbReference>
<dbReference type="eggNOG" id="COG0352">
    <property type="taxonomic scope" value="Bacteria"/>
</dbReference>
<feature type="binding site" evidence="18">
    <location>
        <position position="65"/>
    </location>
    <ligand>
        <name>Mg(2+)</name>
        <dbReference type="ChEBI" id="CHEBI:18420"/>
    </ligand>
</feature>
<dbReference type="Pfam" id="PF14815">
    <property type="entry name" value="NUDIX_4"/>
    <property type="match status" value="1"/>
</dbReference>
<keyword evidence="7" id="KW-0378">Hydrolase</keyword>
<dbReference type="GO" id="GO:0008413">
    <property type="term" value="F:8-oxo-7,8-dihydroguanosine triphosphate pyrophosphatase activity"/>
    <property type="evidence" value="ECO:0007669"/>
    <property type="project" value="InterPro"/>
</dbReference>
<dbReference type="PRINTS" id="PR01401">
    <property type="entry name" value="MUTATORMUTT"/>
</dbReference>
<proteinExistence type="inferred from homology"/>
<keyword evidence="21" id="KW-1185">Reference proteome</keyword>
<keyword evidence="9" id="KW-0234">DNA repair</keyword>
<dbReference type="CDD" id="cd00564">
    <property type="entry name" value="TMP_TenI"/>
    <property type="match status" value="1"/>
</dbReference>
<keyword evidence="5 18" id="KW-0479">Metal-binding</keyword>
<name>H8GI75_METAL</name>
<dbReference type="eggNOG" id="COG0494">
    <property type="taxonomic scope" value="Bacteria"/>
</dbReference>
<evidence type="ECO:0000256" key="4">
    <source>
        <dbReference type="ARBA" id="ARBA00022705"/>
    </source>
</evidence>
<dbReference type="SUPFAM" id="SSF51391">
    <property type="entry name" value="Thiamin phosphate synthase"/>
    <property type="match status" value="1"/>
</dbReference>
<gene>
    <name evidence="20" type="ORF">Metal_2500</name>
</gene>
<evidence type="ECO:0000256" key="6">
    <source>
        <dbReference type="ARBA" id="ARBA00022763"/>
    </source>
</evidence>
<evidence type="ECO:0000256" key="11">
    <source>
        <dbReference type="ARBA" id="ARBA00036904"/>
    </source>
</evidence>
<feature type="binding site" evidence="17">
    <location>
        <position position="31"/>
    </location>
    <ligand>
        <name>8-oxo-dGTP</name>
        <dbReference type="ChEBI" id="CHEBI:77896"/>
    </ligand>
</feature>
<keyword evidence="4" id="KW-0235">DNA replication</keyword>
<dbReference type="Proteomes" id="UP000005090">
    <property type="component" value="Chromosome"/>
</dbReference>
<comment type="catalytic activity">
    <reaction evidence="10">
        <text>8-oxo-dGTP + H2O = 8-oxo-dGMP + diphosphate + H(+)</text>
        <dbReference type="Rhea" id="RHEA:31575"/>
        <dbReference type="ChEBI" id="CHEBI:15377"/>
        <dbReference type="ChEBI" id="CHEBI:15378"/>
        <dbReference type="ChEBI" id="CHEBI:33019"/>
        <dbReference type="ChEBI" id="CHEBI:63224"/>
        <dbReference type="ChEBI" id="CHEBI:77896"/>
        <dbReference type="EC" id="3.6.1.55"/>
    </reaction>
</comment>
<comment type="cofactor">
    <cofactor evidence="1 18">
        <name>Mg(2+)</name>
        <dbReference type="ChEBI" id="CHEBI:18420"/>
    </cofactor>
</comment>
<dbReference type="InterPro" id="IPR022998">
    <property type="entry name" value="ThiamineP_synth_TenI"/>
</dbReference>
<dbReference type="GO" id="GO:0035539">
    <property type="term" value="F:8-oxo-7,8-dihydrodeoxyguanosine triphosphate pyrophosphatase activity"/>
    <property type="evidence" value="ECO:0007669"/>
    <property type="project" value="UniProtKB-EC"/>
</dbReference>
<dbReference type="GO" id="GO:0044716">
    <property type="term" value="F:8-oxo-GDP phosphatase activity"/>
    <property type="evidence" value="ECO:0007669"/>
    <property type="project" value="TreeGrafter"/>
</dbReference>
<reference evidence="20 21" key="1">
    <citation type="journal article" date="2013" name="Genome Announc.">
        <title>Genome Sequence of the Obligate Gammaproteobacterial Methanotroph Methylomicrobium album Strain BG8.</title>
        <authorList>
            <person name="Kits K.D."/>
            <person name="Kalyuzhnaya M.G."/>
            <person name="Klotz M.G."/>
            <person name="Jetten M.S."/>
            <person name="Op den Camp H.J."/>
            <person name="Vuilleumier S."/>
            <person name="Bringel F."/>
            <person name="Dispirito A.A."/>
            <person name="Murrell J.C."/>
            <person name="Bruce D."/>
            <person name="Cheng J.F."/>
            <person name="Copeland A."/>
            <person name="Goodwin L."/>
            <person name="Hauser L."/>
            <person name="Lajus A."/>
            <person name="Land M.L."/>
            <person name="Lapidus A."/>
            <person name="Lucas S."/>
            <person name="Medigue C."/>
            <person name="Pitluck S."/>
            <person name="Woyke T."/>
            <person name="Zeytun A."/>
            <person name="Stein L.Y."/>
        </authorList>
    </citation>
    <scope>NUCLEOTIDE SEQUENCE [LARGE SCALE GENOMIC DNA]</scope>
    <source>
        <strain evidence="20 21">BG8</strain>
    </source>
</reference>
<evidence type="ECO:0000256" key="3">
    <source>
        <dbReference type="ARBA" id="ARBA00022457"/>
    </source>
</evidence>
<evidence type="ECO:0000256" key="18">
    <source>
        <dbReference type="PIRSR" id="PIRSR603561-2"/>
    </source>
</evidence>
<evidence type="ECO:0000256" key="15">
    <source>
        <dbReference type="ARBA" id="ARBA00041979"/>
    </source>
</evidence>
<evidence type="ECO:0000256" key="9">
    <source>
        <dbReference type="ARBA" id="ARBA00023204"/>
    </source>
</evidence>
<evidence type="ECO:0000256" key="5">
    <source>
        <dbReference type="ARBA" id="ARBA00022723"/>
    </source>
</evidence>
<evidence type="ECO:0000256" key="14">
    <source>
        <dbReference type="ARBA" id="ARBA00041592"/>
    </source>
</evidence>
<dbReference type="InterPro" id="IPR036206">
    <property type="entry name" value="ThiamineP_synth_sf"/>
</dbReference>
<feature type="binding site" evidence="17">
    <location>
        <begin position="42"/>
        <end position="45"/>
    </location>
    <ligand>
        <name>8-oxo-dGTP</name>
        <dbReference type="ChEBI" id="CHEBI:77896"/>
    </ligand>
</feature>
<dbReference type="GO" id="GO:0006260">
    <property type="term" value="P:DNA replication"/>
    <property type="evidence" value="ECO:0007669"/>
    <property type="project" value="UniProtKB-KW"/>
</dbReference>
<evidence type="ECO:0000256" key="17">
    <source>
        <dbReference type="PIRSR" id="PIRSR603561-1"/>
    </source>
</evidence>
<comment type="similarity">
    <text evidence="2">Belongs to the Nudix hydrolase family.</text>
</comment>
<keyword evidence="8 18" id="KW-0460">Magnesium</keyword>
<dbReference type="GO" id="GO:0009228">
    <property type="term" value="P:thiamine biosynthetic process"/>
    <property type="evidence" value="ECO:0007669"/>
    <property type="project" value="UniProtKB-KW"/>
</dbReference>
<dbReference type="SUPFAM" id="SSF55811">
    <property type="entry name" value="Nudix"/>
    <property type="match status" value="1"/>
</dbReference>
<dbReference type="InterPro" id="IPR015797">
    <property type="entry name" value="NUDIX_hydrolase-like_dom_sf"/>
</dbReference>
<dbReference type="GO" id="GO:0044715">
    <property type="term" value="F:8-oxo-dGDP phosphatase activity"/>
    <property type="evidence" value="ECO:0007669"/>
    <property type="project" value="TreeGrafter"/>
</dbReference>
<dbReference type="GO" id="GO:0046872">
    <property type="term" value="F:metal ion binding"/>
    <property type="evidence" value="ECO:0007669"/>
    <property type="project" value="UniProtKB-KW"/>
</dbReference>
<dbReference type="InterPro" id="IPR013785">
    <property type="entry name" value="Aldolase_TIM"/>
</dbReference>
<dbReference type="InterPro" id="IPR047127">
    <property type="entry name" value="MutT-like"/>
</dbReference>
<dbReference type="InterPro" id="IPR000086">
    <property type="entry name" value="NUDIX_hydrolase_dom"/>
</dbReference>
<dbReference type="EC" id="3.6.1.55" evidence="12"/>
<evidence type="ECO:0000256" key="7">
    <source>
        <dbReference type="ARBA" id="ARBA00022801"/>
    </source>
</evidence>
<dbReference type="PANTHER" id="PTHR47707">
    <property type="entry name" value="8-OXO-DGTP DIPHOSPHATASE"/>
    <property type="match status" value="1"/>
</dbReference>
<evidence type="ECO:0000259" key="19">
    <source>
        <dbReference type="PROSITE" id="PS51462"/>
    </source>
</evidence>
<dbReference type="AlphaFoldDB" id="H8GI75"/>
<evidence type="ECO:0000256" key="16">
    <source>
        <dbReference type="ARBA" id="ARBA00042798"/>
    </source>
</evidence>
<dbReference type="NCBIfam" id="TIGR00586">
    <property type="entry name" value="mutt"/>
    <property type="match status" value="1"/>
</dbReference>
<dbReference type="FunFam" id="3.90.79.10:FF:000014">
    <property type="entry name" value="8-oxo-dGTP diphosphatase MutT"/>
    <property type="match status" value="1"/>
</dbReference>
<comment type="catalytic activity">
    <reaction evidence="11">
        <text>8-oxo-GTP + H2O = 8-oxo-GMP + diphosphate + H(+)</text>
        <dbReference type="Rhea" id="RHEA:67616"/>
        <dbReference type="ChEBI" id="CHEBI:15377"/>
        <dbReference type="ChEBI" id="CHEBI:15378"/>
        <dbReference type="ChEBI" id="CHEBI:33019"/>
        <dbReference type="ChEBI" id="CHEBI:143553"/>
        <dbReference type="ChEBI" id="CHEBI:145694"/>
    </reaction>
</comment>
<feature type="binding site" evidence="18">
    <location>
        <position position="45"/>
    </location>
    <ligand>
        <name>Mg(2+)</name>
        <dbReference type="ChEBI" id="CHEBI:18420"/>
    </ligand>
</feature>
<evidence type="ECO:0000313" key="20">
    <source>
        <dbReference type="EMBL" id="EIC30219.1"/>
    </source>
</evidence>
<feature type="binding site" evidence="17">
    <location>
        <position position="36"/>
    </location>
    <ligand>
        <name>8-oxo-dGTP</name>
        <dbReference type="ChEBI" id="CHEBI:77896"/>
    </ligand>
</feature>
<evidence type="ECO:0000256" key="8">
    <source>
        <dbReference type="ARBA" id="ARBA00022842"/>
    </source>
</evidence>
<sequence>MNHFRTTAQKFLQVAAGVIKNADGRILIARRDESLHQGGLWEFPGGKIEAGETPEQALFRELKEELDIDTLSAAPLITIHHRYPDRDVTLRVFLVDRFSGTAKGCQEQPIRWVEPNELNRFAFPAANRPIIAAAQLPPFYAILDDQVSSNPMEDLHKLLAQGIDLIQARLKTSPHDRIDEFLAIASPLCSKHGAALLINSAVDFGQHRTHGLHLTARDLLALSERPSGYRWIGASCHNLQELEHAQKIGADFAVLAPVLPTLTHPETAALGWKRFAALAEGSNIPVYALGGLTKKDLSAARDAGAQGIAGISAFLG</sequence>
<dbReference type="Gene3D" id="3.20.20.70">
    <property type="entry name" value="Aldolase class I"/>
    <property type="match status" value="1"/>
</dbReference>
<evidence type="ECO:0000256" key="13">
    <source>
        <dbReference type="ARBA" id="ARBA00040794"/>
    </source>
</evidence>
<keyword evidence="3" id="KW-0515">Mutator protein</keyword>
<dbReference type="EMBL" id="CM001475">
    <property type="protein sequence ID" value="EIC30219.1"/>
    <property type="molecule type" value="Genomic_DNA"/>
</dbReference>
<dbReference type="RefSeq" id="WP_005372728.1">
    <property type="nucleotide sequence ID" value="NZ_CM001475.1"/>
</dbReference>
<keyword evidence="6" id="KW-0227">DNA damage</keyword>
<organism evidence="20 21">
    <name type="scientific">Methylomicrobium album BG8</name>
    <dbReference type="NCBI Taxonomy" id="686340"/>
    <lineage>
        <taxon>Bacteria</taxon>
        <taxon>Pseudomonadati</taxon>
        <taxon>Pseudomonadota</taxon>
        <taxon>Gammaproteobacteria</taxon>
        <taxon>Methylococcales</taxon>
        <taxon>Methylococcaceae</taxon>
        <taxon>Methylomicrobium</taxon>
    </lineage>
</organism>
<dbReference type="HOGENOM" id="CLU_076087_0_0_6"/>
<dbReference type="InterPro" id="IPR029119">
    <property type="entry name" value="MutY_C"/>
</dbReference>
<dbReference type="PANTHER" id="PTHR47707:SF1">
    <property type="entry name" value="NUDIX HYDROLASE FAMILY PROTEIN"/>
    <property type="match status" value="1"/>
</dbReference>
<evidence type="ECO:0000256" key="2">
    <source>
        <dbReference type="ARBA" id="ARBA00005582"/>
    </source>
</evidence>
<feature type="binding site" evidence="17">
    <location>
        <position position="127"/>
    </location>
    <ligand>
        <name>8-oxo-dGTP</name>
        <dbReference type="ChEBI" id="CHEBI:77896"/>
    </ligand>
</feature>
<protein>
    <recommendedName>
        <fullName evidence="13">8-oxo-dGTP diphosphatase</fullName>
        <ecNumber evidence="12">3.6.1.55</ecNumber>
    </recommendedName>
    <alternativeName>
        <fullName evidence="16">7,8-dihydro-8-oxoguanine-triphosphatase</fullName>
    </alternativeName>
    <alternativeName>
        <fullName evidence="15">Mutator protein MutT</fullName>
    </alternativeName>
    <alternativeName>
        <fullName evidence="14">dGTP pyrophosphohydrolase</fullName>
    </alternativeName>
</protein>
<dbReference type="InterPro" id="IPR020476">
    <property type="entry name" value="Nudix_hydrolase"/>
</dbReference>
<dbReference type="Gene3D" id="3.90.79.10">
    <property type="entry name" value="Nucleoside Triphosphate Pyrophosphohydrolase"/>
    <property type="match status" value="1"/>
</dbReference>
<dbReference type="PROSITE" id="PS51462">
    <property type="entry name" value="NUDIX"/>
    <property type="match status" value="1"/>
</dbReference>
<evidence type="ECO:0000256" key="1">
    <source>
        <dbReference type="ARBA" id="ARBA00001946"/>
    </source>
</evidence>
<evidence type="ECO:0000256" key="12">
    <source>
        <dbReference type="ARBA" id="ARBA00038905"/>
    </source>
</evidence>
<dbReference type="STRING" id="686340.Metal_2500"/>
<evidence type="ECO:0000313" key="21">
    <source>
        <dbReference type="Proteomes" id="UP000005090"/>
    </source>
</evidence>
<dbReference type="InterPro" id="IPR003561">
    <property type="entry name" value="Mutator_MutT"/>
</dbReference>
<evidence type="ECO:0000256" key="10">
    <source>
        <dbReference type="ARBA" id="ARBA00035861"/>
    </source>
</evidence>